<feature type="non-terminal residue" evidence="3">
    <location>
        <position position="1"/>
    </location>
</feature>
<feature type="region of interest" description="Disordered" evidence="1">
    <location>
        <begin position="282"/>
        <end position="324"/>
    </location>
</feature>
<feature type="compositionally biased region" description="Basic and acidic residues" evidence="1">
    <location>
        <begin position="337"/>
        <end position="355"/>
    </location>
</feature>
<dbReference type="AlphaFoldDB" id="A0A9W8ML35"/>
<name>A0A9W8ML35_9AGAR</name>
<reference evidence="3" key="1">
    <citation type="submission" date="2022-06" db="EMBL/GenBank/DDBJ databases">
        <title>Genome Sequence of Candolleomyces eurysporus.</title>
        <authorList>
            <person name="Buettner E."/>
        </authorList>
    </citation>
    <scope>NUCLEOTIDE SEQUENCE</scope>
    <source>
        <strain evidence="3">VTCC 930004</strain>
    </source>
</reference>
<dbReference type="GO" id="GO:0005524">
    <property type="term" value="F:ATP binding"/>
    <property type="evidence" value="ECO:0007669"/>
    <property type="project" value="InterPro"/>
</dbReference>
<evidence type="ECO:0000256" key="1">
    <source>
        <dbReference type="SAM" id="MobiDB-lite"/>
    </source>
</evidence>
<feature type="region of interest" description="Disordered" evidence="1">
    <location>
        <begin position="337"/>
        <end position="361"/>
    </location>
</feature>
<dbReference type="GO" id="GO:0004672">
    <property type="term" value="F:protein kinase activity"/>
    <property type="evidence" value="ECO:0007669"/>
    <property type="project" value="InterPro"/>
</dbReference>
<dbReference type="SUPFAM" id="SSF56112">
    <property type="entry name" value="Protein kinase-like (PK-like)"/>
    <property type="match status" value="1"/>
</dbReference>
<feature type="domain" description="Protein kinase" evidence="2">
    <location>
        <begin position="469"/>
        <end position="805"/>
    </location>
</feature>
<dbReference type="PANTHER" id="PTHR38248">
    <property type="entry name" value="FUNK1 6"/>
    <property type="match status" value="1"/>
</dbReference>
<dbReference type="Pfam" id="PF17667">
    <property type="entry name" value="Pkinase_fungal"/>
    <property type="match status" value="2"/>
</dbReference>
<dbReference type="InterPro" id="IPR011009">
    <property type="entry name" value="Kinase-like_dom_sf"/>
</dbReference>
<comment type="caution">
    <text evidence="3">The sequence shown here is derived from an EMBL/GenBank/DDBJ whole genome shotgun (WGS) entry which is preliminary data.</text>
</comment>
<gene>
    <name evidence="3" type="ORF">H1R20_g4667</name>
</gene>
<dbReference type="PANTHER" id="PTHR38248:SF2">
    <property type="entry name" value="FUNK1 11"/>
    <property type="match status" value="1"/>
</dbReference>
<evidence type="ECO:0000259" key="2">
    <source>
        <dbReference type="PROSITE" id="PS50011"/>
    </source>
</evidence>
<protein>
    <recommendedName>
        <fullName evidence="2">Protein kinase domain-containing protein</fullName>
    </recommendedName>
</protein>
<dbReference type="Proteomes" id="UP001140091">
    <property type="component" value="Unassembled WGS sequence"/>
</dbReference>
<dbReference type="Gene3D" id="1.10.510.10">
    <property type="entry name" value="Transferase(Phosphotransferase) domain 1"/>
    <property type="match status" value="1"/>
</dbReference>
<sequence>MTTDDDFDTNVALSLFTKDNVFQLLIEYCKLWFSLHYPGTNYLTPKEVEQTKRSLDDAFFLFCAIKEVFDDLPEDVRELVRNSPIPVLDDDYPCLAITIRALHLVPLALLNSSPAVHHPQKCSAGNTAIQIVSRERTLLRSDIERYCHHNIDIVEFAVNVWAVDQNQAQRIMSKAWQLDKQWLGVYSRARREAELHEPFRKLTSDLLKRVAQELKCSSTQFVEGIWDQKGNKSLEECQLGKRPDMLKFFGILPKLPTWATVLTVYEFKRSKSLLEAILEEDENPKATRSAPDTHAASSKSTGDSKSRPRAPKAQPSRSARIASLPVHLDDAPKQELKSLKRLSDGEESEPESKPESKRRRLMQSDLQTASYALECLGSTSRYFTVCLVIFNFEITILYFDRILALRVARFNFKDEPAKLALALYGLNTCDRRQAGFDPHLRAWPASFPPNPKLVEAIEQPVAKLEGSYFEIEGFSGQDDSEKAIHCFRVYSVISQPRDLIGRATGVYQVKKAFANKKYSRDHHVLKVSWPLRTRPSEVEFVRHLRSALPSALHVHLPTLEFYATFTAQELDLPWTRLDLGFTDDNYHERVLRAFCSRFCKPLWEADSVEEFKQIWLDCLECHHAAWKQGKVLHRDLSENNLMFYRDPNGDVKGVLNDWDMASYIDENGLTIRSGAHHRTGTLPFMATDLLTSEGGQEHYFRHELESFVYLLVWAALHYDLQNQEREDPKPKVADWNGPTNDISASVKNNFFSMPNYAEDVYKQARPEWADVIREWVEPLRDLFDDARYAARKVKKPEDKAKYDYATYNGILTFETFTTKIGVTPRDWEKLSL</sequence>
<evidence type="ECO:0000313" key="4">
    <source>
        <dbReference type="Proteomes" id="UP001140091"/>
    </source>
</evidence>
<evidence type="ECO:0000313" key="3">
    <source>
        <dbReference type="EMBL" id="KAJ2932454.1"/>
    </source>
</evidence>
<keyword evidence="4" id="KW-1185">Reference proteome</keyword>
<dbReference type="InterPro" id="IPR040976">
    <property type="entry name" value="Pkinase_fungal"/>
</dbReference>
<organism evidence="3 4">
    <name type="scientific">Candolleomyces eurysporus</name>
    <dbReference type="NCBI Taxonomy" id="2828524"/>
    <lineage>
        <taxon>Eukaryota</taxon>
        <taxon>Fungi</taxon>
        <taxon>Dikarya</taxon>
        <taxon>Basidiomycota</taxon>
        <taxon>Agaricomycotina</taxon>
        <taxon>Agaricomycetes</taxon>
        <taxon>Agaricomycetidae</taxon>
        <taxon>Agaricales</taxon>
        <taxon>Agaricineae</taxon>
        <taxon>Psathyrellaceae</taxon>
        <taxon>Candolleomyces</taxon>
    </lineage>
</organism>
<dbReference type="PROSITE" id="PS50011">
    <property type="entry name" value="PROTEIN_KINASE_DOM"/>
    <property type="match status" value="1"/>
</dbReference>
<dbReference type="OrthoDB" id="5569250at2759"/>
<dbReference type="InterPro" id="IPR000719">
    <property type="entry name" value="Prot_kinase_dom"/>
</dbReference>
<proteinExistence type="predicted"/>
<dbReference type="EMBL" id="JANBPK010000772">
    <property type="protein sequence ID" value="KAJ2932454.1"/>
    <property type="molecule type" value="Genomic_DNA"/>
</dbReference>
<accession>A0A9W8ML35</accession>